<comment type="caution">
    <text evidence="2">The sequence shown here is derived from an EMBL/GenBank/DDBJ whole genome shotgun (WGS) entry which is preliminary data.</text>
</comment>
<dbReference type="RefSeq" id="WP_183980397.1">
    <property type="nucleotide sequence ID" value="NZ_JACIBY010000029.1"/>
</dbReference>
<dbReference type="AlphaFoldDB" id="A0A7W5ZSS1"/>
<protein>
    <submittedName>
        <fullName evidence="2">Uncharacterized protein</fullName>
    </submittedName>
</protein>
<evidence type="ECO:0000313" key="2">
    <source>
        <dbReference type="EMBL" id="MBB3842196.1"/>
    </source>
</evidence>
<name>A0A7W5ZSS1_9BACT</name>
<accession>A0A7W5ZSS1</accession>
<dbReference type="Proteomes" id="UP000541352">
    <property type="component" value="Unassembled WGS sequence"/>
</dbReference>
<gene>
    <name evidence="2" type="ORF">FHS57_006227</name>
</gene>
<keyword evidence="3" id="KW-1185">Reference proteome</keyword>
<dbReference type="EMBL" id="JACIBY010000029">
    <property type="protein sequence ID" value="MBB3842196.1"/>
    <property type="molecule type" value="Genomic_DNA"/>
</dbReference>
<proteinExistence type="predicted"/>
<organism evidence="2 3">
    <name type="scientific">Runella defluvii</name>
    <dbReference type="NCBI Taxonomy" id="370973"/>
    <lineage>
        <taxon>Bacteria</taxon>
        <taxon>Pseudomonadati</taxon>
        <taxon>Bacteroidota</taxon>
        <taxon>Cytophagia</taxon>
        <taxon>Cytophagales</taxon>
        <taxon>Spirosomataceae</taxon>
        <taxon>Runella</taxon>
    </lineage>
</organism>
<sequence length="91" mass="10125">MRILLYLTCLVGAFSLLVFRYVKPQKTSTPSPISAAPTVSVPKPAQIPAPSSRNSDSSSFPIIPVSRRVPWPSKATNYRNNSKKKRRKSRP</sequence>
<feature type="region of interest" description="Disordered" evidence="1">
    <location>
        <begin position="26"/>
        <end position="91"/>
    </location>
</feature>
<feature type="compositionally biased region" description="Basic residues" evidence="1">
    <location>
        <begin position="81"/>
        <end position="91"/>
    </location>
</feature>
<evidence type="ECO:0000256" key="1">
    <source>
        <dbReference type="SAM" id="MobiDB-lite"/>
    </source>
</evidence>
<evidence type="ECO:0000313" key="3">
    <source>
        <dbReference type="Proteomes" id="UP000541352"/>
    </source>
</evidence>
<reference evidence="2 3" key="1">
    <citation type="submission" date="2020-08" db="EMBL/GenBank/DDBJ databases">
        <title>Genomic Encyclopedia of Type Strains, Phase IV (KMG-IV): sequencing the most valuable type-strain genomes for metagenomic binning, comparative biology and taxonomic classification.</title>
        <authorList>
            <person name="Goeker M."/>
        </authorList>
    </citation>
    <scope>NUCLEOTIDE SEQUENCE [LARGE SCALE GENOMIC DNA]</scope>
    <source>
        <strain evidence="2 3">DSM 17976</strain>
    </source>
</reference>